<dbReference type="InterPro" id="IPR002110">
    <property type="entry name" value="Ankyrin_rpt"/>
</dbReference>
<dbReference type="Gene3D" id="2.60.40.10">
    <property type="entry name" value="Immunoglobulins"/>
    <property type="match status" value="1"/>
</dbReference>
<feature type="repeat" description="ANK" evidence="3">
    <location>
        <begin position="448"/>
        <end position="480"/>
    </location>
</feature>
<evidence type="ECO:0000256" key="2">
    <source>
        <dbReference type="ARBA" id="ARBA00023043"/>
    </source>
</evidence>
<keyword evidence="2 3" id="KW-0040">ANK repeat</keyword>
<dbReference type="Proteomes" id="UP001415857">
    <property type="component" value="Unassembled WGS sequence"/>
</dbReference>
<gene>
    <name evidence="5" type="ORF">L1049_011815</name>
</gene>
<protein>
    <recommendedName>
        <fullName evidence="4">MSP domain-containing protein</fullName>
    </recommendedName>
</protein>
<dbReference type="PROSITE" id="PS50297">
    <property type="entry name" value="ANK_REP_REGION"/>
    <property type="match status" value="5"/>
</dbReference>
<evidence type="ECO:0000313" key="6">
    <source>
        <dbReference type="Proteomes" id="UP001415857"/>
    </source>
</evidence>
<dbReference type="Pfam" id="PF12796">
    <property type="entry name" value="Ank_2"/>
    <property type="match status" value="2"/>
</dbReference>
<feature type="domain" description="MSP" evidence="4">
    <location>
        <begin position="23"/>
        <end position="176"/>
    </location>
</feature>
<feature type="repeat" description="ANK" evidence="3">
    <location>
        <begin position="294"/>
        <end position="326"/>
    </location>
</feature>
<sequence>MFPWSHTLTCFLYEENNISPSSHTTIEPSPSLSLSLSLSLLMERLVEVSDQEVRIDFALHSKCRANVRLRSLITTAPVAFKVQTSSPHKFLVNPPSGLIPPSSYATVQVILKSQTQLPPTFPRSPSDRFLIKTAVAPEFTHNSSESTHPESINFWFSSRDPRKSITHDIKLKVAFVGPFLLRHAVATGDVDAAKNLIKRQKSVVSELSHEEAESLFRAATESGNSDGMTGLLLEAGLKIKAPVKMESVNYEMEWRWVSKGWTEIHVAAAFDQADELLRLMKEREGGPLDSRDKEGRTPLHLAASKGSVRCGRLLLEAGADKDARSRDGRTALYRAAANGDRRMVELLVEMGADPTICTADRGRSAVDVAGDKGHKEVVEILERGEAVLTAARRGEIKHLESLLQKGATMNYRDQYGLTALHIAAIKGHQDAVAILLEYGMSVECQDNEGHSPLHLAVEGGNIETVEVLINKGANVNAKSKRGATPLYMARAMGYDDISQLLLNRGASSLPSSPSSSLSSAL</sequence>
<feature type="repeat" description="ANK" evidence="3">
    <location>
        <begin position="481"/>
        <end position="507"/>
    </location>
</feature>
<dbReference type="SMART" id="SM00248">
    <property type="entry name" value="ANK"/>
    <property type="match status" value="7"/>
</dbReference>
<dbReference type="PANTHER" id="PTHR24198:SF165">
    <property type="entry name" value="ANKYRIN REPEAT-CONTAINING PROTEIN-RELATED"/>
    <property type="match status" value="1"/>
</dbReference>
<dbReference type="SUPFAM" id="SSF48403">
    <property type="entry name" value="Ankyrin repeat"/>
    <property type="match status" value="1"/>
</dbReference>
<comment type="caution">
    <text evidence="5">The sequence shown here is derived from an EMBL/GenBank/DDBJ whole genome shotgun (WGS) entry which is preliminary data.</text>
</comment>
<dbReference type="Pfam" id="PF00635">
    <property type="entry name" value="Motile_Sperm"/>
    <property type="match status" value="1"/>
</dbReference>
<keyword evidence="1" id="KW-0677">Repeat</keyword>
<dbReference type="PRINTS" id="PR01415">
    <property type="entry name" value="ANKYRIN"/>
</dbReference>
<dbReference type="Gene3D" id="1.25.40.20">
    <property type="entry name" value="Ankyrin repeat-containing domain"/>
    <property type="match status" value="2"/>
</dbReference>
<dbReference type="Pfam" id="PF00023">
    <property type="entry name" value="Ank"/>
    <property type="match status" value="1"/>
</dbReference>
<feature type="repeat" description="ANK" evidence="3">
    <location>
        <begin position="415"/>
        <end position="447"/>
    </location>
</feature>
<dbReference type="PROSITE" id="PS50202">
    <property type="entry name" value="MSP"/>
    <property type="match status" value="1"/>
</dbReference>
<dbReference type="PANTHER" id="PTHR24198">
    <property type="entry name" value="ANKYRIN REPEAT AND PROTEIN KINASE DOMAIN-CONTAINING PROTEIN"/>
    <property type="match status" value="1"/>
</dbReference>
<dbReference type="InterPro" id="IPR036770">
    <property type="entry name" value="Ankyrin_rpt-contain_sf"/>
</dbReference>
<dbReference type="InterPro" id="IPR008962">
    <property type="entry name" value="PapD-like_sf"/>
</dbReference>
<evidence type="ECO:0000256" key="1">
    <source>
        <dbReference type="ARBA" id="ARBA00022737"/>
    </source>
</evidence>
<keyword evidence="6" id="KW-1185">Reference proteome</keyword>
<dbReference type="SUPFAM" id="SSF49354">
    <property type="entry name" value="PapD-like"/>
    <property type="match status" value="1"/>
</dbReference>
<evidence type="ECO:0000259" key="4">
    <source>
        <dbReference type="PROSITE" id="PS50202"/>
    </source>
</evidence>
<evidence type="ECO:0000313" key="5">
    <source>
        <dbReference type="EMBL" id="KAK9283567.1"/>
    </source>
</evidence>
<dbReference type="PROSITE" id="PS50088">
    <property type="entry name" value="ANK_REPEAT"/>
    <property type="match status" value="5"/>
</dbReference>
<feature type="repeat" description="ANK" evidence="3">
    <location>
        <begin position="327"/>
        <end position="359"/>
    </location>
</feature>
<name>A0AAP0WYC7_LIQFO</name>
<dbReference type="AlphaFoldDB" id="A0AAP0WYC7"/>
<dbReference type="InterPro" id="IPR013783">
    <property type="entry name" value="Ig-like_fold"/>
</dbReference>
<organism evidence="5 6">
    <name type="scientific">Liquidambar formosana</name>
    <name type="common">Formosan gum</name>
    <dbReference type="NCBI Taxonomy" id="63359"/>
    <lineage>
        <taxon>Eukaryota</taxon>
        <taxon>Viridiplantae</taxon>
        <taxon>Streptophyta</taxon>
        <taxon>Embryophyta</taxon>
        <taxon>Tracheophyta</taxon>
        <taxon>Spermatophyta</taxon>
        <taxon>Magnoliopsida</taxon>
        <taxon>eudicotyledons</taxon>
        <taxon>Gunneridae</taxon>
        <taxon>Pentapetalae</taxon>
        <taxon>Saxifragales</taxon>
        <taxon>Altingiaceae</taxon>
        <taxon>Liquidambar</taxon>
    </lineage>
</organism>
<dbReference type="InterPro" id="IPR000535">
    <property type="entry name" value="MSP_dom"/>
</dbReference>
<accession>A0AAP0WYC7</accession>
<proteinExistence type="predicted"/>
<evidence type="ECO:0000256" key="3">
    <source>
        <dbReference type="PROSITE-ProRule" id="PRU00023"/>
    </source>
</evidence>
<dbReference type="EMBL" id="JBBPBK010000006">
    <property type="protein sequence ID" value="KAK9283567.1"/>
    <property type="molecule type" value="Genomic_DNA"/>
</dbReference>
<reference evidence="5 6" key="1">
    <citation type="journal article" date="2024" name="Plant J.">
        <title>Genome sequences and population genomics reveal climatic adaptation and genomic divergence between two closely related sweetgum species.</title>
        <authorList>
            <person name="Xu W.Q."/>
            <person name="Ren C.Q."/>
            <person name="Zhang X.Y."/>
            <person name="Comes H.P."/>
            <person name="Liu X.H."/>
            <person name="Li Y.G."/>
            <person name="Kettle C.J."/>
            <person name="Jalonen R."/>
            <person name="Gaisberger H."/>
            <person name="Ma Y.Z."/>
            <person name="Qiu Y.X."/>
        </authorList>
    </citation>
    <scope>NUCLEOTIDE SEQUENCE [LARGE SCALE GENOMIC DNA]</scope>
    <source>
        <strain evidence="5">Hangzhou</strain>
    </source>
</reference>